<evidence type="ECO:0000256" key="3">
    <source>
        <dbReference type="ARBA" id="ARBA00022517"/>
    </source>
</evidence>
<reference evidence="7 8" key="1">
    <citation type="submission" date="2022-07" db="EMBL/GenBank/DDBJ databases">
        <title>Genome-wide signatures of adaptation to extreme environments.</title>
        <authorList>
            <person name="Cho C.H."/>
            <person name="Yoon H.S."/>
        </authorList>
    </citation>
    <scope>NUCLEOTIDE SEQUENCE [LARGE SCALE GENOMIC DNA]</scope>
    <source>
        <strain evidence="7 8">DBV 063 E5</strain>
    </source>
</reference>
<comment type="caution">
    <text evidence="7">The sequence shown here is derived from an EMBL/GenBank/DDBJ whole genome shotgun (WGS) entry which is preliminary data.</text>
</comment>
<organism evidence="7 8">
    <name type="scientific">Cyanidium caldarium</name>
    <name type="common">Red alga</name>
    <dbReference type="NCBI Taxonomy" id="2771"/>
    <lineage>
        <taxon>Eukaryota</taxon>
        <taxon>Rhodophyta</taxon>
        <taxon>Bangiophyceae</taxon>
        <taxon>Cyanidiales</taxon>
        <taxon>Cyanidiaceae</taxon>
        <taxon>Cyanidium</taxon>
    </lineage>
</organism>
<dbReference type="Proteomes" id="UP001301350">
    <property type="component" value="Unassembled WGS sequence"/>
</dbReference>
<evidence type="ECO:0000256" key="5">
    <source>
        <dbReference type="RuleBase" id="RU364132"/>
    </source>
</evidence>
<dbReference type="EMBL" id="JANCYW010000006">
    <property type="protein sequence ID" value="KAK4535736.1"/>
    <property type="molecule type" value="Genomic_DNA"/>
</dbReference>
<dbReference type="GO" id="GO:0005634">
    <property type="term" value="C:nucleus"/>
    <property type="evidence" value="ECO:0007669"/>
    <property type="project" value="UniProtKB-SubCell"/>
</dbReference>
<accession>A0AAV9IUI2</accession>
<evidence type="ECO:0000313" key="8">
    <source>
        <dbReference type="Proteomes" id="UP001301350"/>
    </source>
</evidence>
<evidence type="ECO:0000313" key="7">
    <source>
        <dbReference type="EMBL" id="KAK4535736.1"/>
    </source>
</evidence>
<protein>
    <recommendedName>
        <fullName evidence="5">Ribosome biogenesis regulatory protein</fullName>
    </recommendedName>
</protein>
<sequence length="233" mass="26126">MSLLDLGHLEVLDTNTLPDTDAIVPRALTAVQSLVDALFQLPVDAEATGRAGHGRVVRLPPPQQRLPREKPLPELDAPLTKWERFAREKGIQKRKRERMVWDAERGEWRPRHGGGRARPSIRSHADEWVIEDKGQVAPGENPFRRKGASGQRVDRAQKWRSQIDDQLAVATRSTASLGKFDVLGARERQLQSRGKRRQYPSNTPAQSRGRGVALEPGERGRALRVAEDVLQGK</sequence>
<dbReference type="Pfam" id="PF04939">
    <property type="entry name" value="RRS1"/>
    <property type="match status" value="1"/>
</dbReference>
<dbReference type="GO" id="GO:0042254">
    <property type="term" value="P:ribosome biogenesis"/>
    <property type="evidence" value="ECO:0007669"/>
    <property type="project" value="UniProtKB-KW"/>
</dbReference>
<keyword evidence="8" id="KW-1185">Reference proteome</keyword>
<comment type="subcellular location">
    <subcellularLocation>
        <location evidence="1 5">Nucleus</location>
    </subcellularLocation>
</comment>
<evidence type="ECO:0000256" key="4">
    <source>
        <dbReference type="ARBA" id="ARBA00023242"/>
    </source>
</evidence>
<evidence type="ECO:0000256" key="2">
    <source>
        <dbReference type="ARBA" id="ARBA00010077"/>
    </source>
</evidence>
<dbReference type="InterPro" id="IPR007023">
    <property type="entry name" value="Ribosom_reg"/>
</dbReference>
<keyword evidence="4 5" id="KW-0539">Nucleus</keyword>
<evidence type="ECO:0000256" key="6">
    <source>
        <dbReference type="SAM" id="MobiDB-lite"/>
    </source>
</evidence>
<dbReference type="AlphaFoldDB" id="A0AAV9IUI2"/>
<gene>
    <name evidence="7" type="ORF">CDCA_CDCA06G1761</name>
</gene>
<comment type="function">
    <text evidence="5">Involved in ribosomal large subunit assembly.</text>
</comment>
<feature type="region of interest" description="Disordered" evidence="6">
    <location>
        <begin position="188"/>
        <end position="233"/>
    </location>
</feature>
<comment type="similarity">
    <text evidence="2 5">Belongs to the RRS1 family.</text>
</comment>
<evidence type="ECO:0000256" key="1">
    <source>
        <dbReference type="ARBA" id="ARBA00004123"/>
    </source>
</evidence>
<keyword evidence="3 5" id="KW-0690">Ribosome biogenesis</keyword>
<name>A0AAV9IUI2_CYACA</name>
<proteinExistence type="inferred from homology"/>
<feature type="compositionally biased region" description="Basic and acidic residues" evidence="6">
    <location>
        <begin position="216"/>
        <end position="227"/>
    </location>
</feature>